<gene>
    <name evidence="2" type="ORF">BJP41_04060</name>
</gene>
<feature type="region of interest" description="Disordered" evidence="1">
    <location>
        <begin position="150"/>
        <end position="216"/>
    </location>
</feature>
<protein>
    <submittedName>
        <fullName evidence="2">Uncharacterized protein</fullName>
    </submittedName>
</protein>
<evidence type="ECO:0000256" key="1">
    <source>
        <dbReference type="SAM" id="MobiDB-lite"/>
    </source>
</evidence>
<organism evidence="2 3">
    <name type="scientific">Candidatus Williamhamiltonella defendens</name>
    <dbReference type="NCBI Taxonomy" id="138072"/>
    <lineage>
        <taxon>Bacteria</taxon>
        <taxon>Pseudomonadati</taxon>
        <taxon>Pseudomonadota</taxon>
        <taxon>Gammaproteobacteria</taxon>
        <taxon>Enterobacterales</taxon>
        <taxon>Enterobacteriaceae</taxon>
        <taxon>aphid secondary symbionts</taxon>
        <taxon>Candidatus Williamhamiltonella</taxon>
    </lineage>
</organism>
<evidence type="ECO:0000313" key="3">
    <source>
        <dbReference type="Proteomes" id="UP000230008"/>
    </source>
</evidence>
<proteinExistence type="predicted"/>
<dbReference type="AlphaFoldDB" id="A0A2D3T1I3"/>
<sequence>MIYLYNFFKGNLFMVIDTTIIPLDYRGKFNGKYGESDKFLALEKTDNGSHVYRLFENGRFTEKTFSASLINITNSSEPKKIKFELKNKQQASNGLSREDLDSANKYLKKYVFNEQVTSLSNGSKKPVKCSFGSADLEDASTPNNRTLLSETQQKENLPANSISSNTTVASETTIISSEDSRNGEHAAQADPISSKRIEVLTQKPEPVVQQPATRTTESSLEPIEKVLLSNLPSKSIRERDVIIINPCTDGGGDQALGEKIANIALDQGCRVIISPLDVLRKNTNECNQKYQSYSFRNEEPHNISQFSNPLFIIAPVGLAPRECLETHIKDICEKFKFTPKDAILIEEMDMSDKDNSLNEQQSMLKNIGFTEVTGNRLGFSEGAIGYIPTDEKTINEIKNRFEGELIKLLDSYNMSLSRDSSYHLGYISSPYYVTATKVFIANTLCETIRDKRSANFIMSLRTFRPDIDDKSDSLIDEITKILKFDNNYDYLSLFSKATIIVIDSDSGDVKTRKELKGNGTKEVKIILTNKLPKNIYDDFMLLADTGMATGDQSLSEYLTLKKTLPYYDTQIWKYNLMKSIQKLGGGELKKYLEGKFVLETTPMKRIFSLYSPAETTLNPEQSIKKKELDKIISSNIATPLISEQIRSKMHQKK</sequence>
<feature type="compositionally biased region" description="Polar residues" evidence="1">
    <location>
        <begin position="150"/>
        <end position="177"/>
    </location>
</feature>
<evidence type="ECO:0000313" key="2">
    <source>
        <dbReference type="EMBL" id="ATW29656.1"/>
    </source>
</evidence>
<name>A0A2D3T1I3_9ENTR</name>
<dbReference type="Proteomes" id="UP000230008">
    <property type="component" value="Chromosome"/>
</dbReference>
<reference evidence="3" key="1">
    <citation type="submission" date="2016-10" db="EMBL/GenBank/DDBJ databases">
        <authorList>
            <person name="Chevignon G."/>
        </authorList>
    </citation>
    <scope>NUCLEOTIDE SEQUENCE [LARGE SCALE GENOMIC DNA]</scope>
    <source>
        <strain evidence="3">A2C</strain>
    </source>
</reference>
<accession>A0A2D3T1I3</accession>
<dbReference type="EMBL" id="CP017606">
    <property type="protein sequence ID" value="ATW29656.1"/>
    <property type="molecule type" value="Genomic_DNA"/>
</dbReference>
<reference evidence="3" key="2">
    <citation type="submission" date="2017-11" db="EMBL/GenBank/DDBJ databases">
        <title>PacBio sequencing of new strain of the secondary endosymbiont Candidatus Hamiltonella defensa.</title>
        <authorList>
            <person name="Strand M.R."/>
            <person name="Oliver K."/>
        </authorList>
    </citation>
    <scope>NUCLEOTIDE SEQUENCE [LARGE SCALE GENOMIC DNA]</scope>
    <source>
        <strain evidence="3">A2C</strain>
    </source>
</reference>